<dbReference type="EMBL" id="MHPU01000002">
    <property type="protein sequence ID" value="OGZ89765.1"/>
    <property type="molecule type" value="Genomic_DNA"/>
</dbReference>
<gene>
    <name evidence="3" type="ORF">A2561_00015</name>
</gene>
<comment type="caution">
    <text evidence="3">The sequence shown here is derived from an EMBL/GenBank/DDBJ whole genome shotgun (WGS) entry which is preliminary data.</text>
</comment>
<organism evidence="3 4">
    <name type="scientific">Candidatus Staskawiczbacteria bacterium RIFOXYD1_FULL_32_13</name>
    <dbReference type="NCBI Taxonomy" id="1802234"/>
    <lineage>
        <taxon>Bacteria</taxon>
        <taxon>Candidatus Staskawicziibacteriota</taxon>
    </lineage>
</organism>
<evidence type="ECO:0000313" key="4">
    <source>
        <dbReference type="Proteomes" id="UP000178935"/>
    </source>
</evidence>
<keyword evidence="2" id="KW-0732">Signal</keyword>
<evidence type="ECO:0000256" key="2">
    <source>
        <dbReference type="SAM" id="SignalP"/>
    </source>
</evidence>
<dbReference type="Proteomes" id="UP000178935">
    <property type="component" value="Unassembled WGS sequence"/>
</dbReference>
<proteinExistence type="predicted"/>
<evidence type="ECO:0000256" key="1">
    <source>
        <dbReference type="SAM" id="Phobius"/>
    </source>
</evidence>
<feature type="chain" id="PRO_5009583332" description="Gram-positive cocci surface proteins LPxTG domain-containing protein" evidence="2">
    <location>
        <begin position="28"/>
        <end position="129"/>
    </location>
</feature>
<feature type="signal peptide" evidence="2">
    <location>
        <begin position="1"/>
        <end position="27"/>
    </location>
</feature>
<feature type="transmembrane region" description="Helical" evidence="1">
    <location>
        <begin position="92"/>
        <end position="115"/>
    </location>
</feature>
<keyword evidence="1" id="KW-0812">Transmembrane</keyword>
<sequence>MKNKLNKFLSITLFLTFTVFIAQNSFASEITGTLTTGENPSQNTNNTNETNNFQILNGQVTNPSNSQVGSTQNNMMDNFISNLLGKSDNPGIMLEGILIGVLLTFFIGLIIFMLIRLIKKSYKNNINLS</sequence>
<accession>A0A1G2JRL3</accession>
<dbReference type="AlphaFoldDB" id="A0A1G2JRL3"/>
<evidence type="ECO:0008006" key="5">
    <source>
        <dbReference type="Google" id="ProtNLM"/>
    </source>
</evidence>
<keyword evidence="1" id="KW-0472">Membrane</keyword>
<keyword evidence="1" id="KW-1133">Transmembrane helix</keyword>
<name>A0A1G2JRL3_9BACT</name>
<reference evidence="3 4" key="1">
    <citation type="journal article" date="2016" name="Nat. Commun.">
        <title>Thousands of microbial genomes shed light on interconnected biogeochemical processes in an aquifer system.</title>
        <authorList>
            <person name="Anantharaman K."/>
            <person name="Brown C.T."/>
            <person name="Hug L.A."/>
            <person name="Sharon I."/>
            <person name="Castelle C.J."/>
            <person name="Probst A.J."/>
            <person name="Thomas B.C."/>
            <person name="Singh A."/>
            <person name="Wilkins M.J."/>
            <person name="Karaoz U."/>
            <person name="Brodie E.L."/>
            <person name="Williams K.H."/>
            <person name="Hubbard S.S."/>
            <person name="Banfield J.F."/>
        </authorList>
    </citation>
    <scope>NUCLEOTIDE SEQUENCE [LARGE SCALE GENOMIC DNA]</scope>
</reference>
<evidence type="ECO:0000313" key="3">
    <source>
        <dbReference type="EMBL" id="OGZ89765.1"/>
    </source>
</evidence>
<protein>
    <recommendedName>
        <fullName evidence="5">Gram-positive cocci surface proteins LPxTG domain-containing protein</fullName>
    </recommendedName>
</protein>